<dbReference type="EMBL" id="VOIH02000007">
    <property type="protein sequence ID" value="KAF3441716.1"/>
    <property type="molecule type" value="Genomic_DNA"/>
</dbReference>
<keyword evidence="4 9" id="KW-0964">Secreted</keyword>
<accession>A0A8K0GXA7</accession>
<feature type="signal peptide" evidence="9">
    <location>
        <begin position="1"/>
        <end position="25"/>
    </location>
</feature>
<comment type="function">
    <text evidence="9">Promotes plant cell differentiation, organogenesis and somatic embryogenesis as well as cell proliferation.</text>
</comment>
<proteinExistence type="inferred from homology"/>
<comment type="PTM">
    <text evidence="9">Sulfation is important for activity and for the binding to a putative membrane receptor.</text>
</comment>
<name>A0A8K0GXA7_9ROSA</name>
<evidence type="ECO:0000256" key="8">
    <source>
        <dbReference type="ARBA" id="ARBA00023030"/>
    </source>
</evidence>
<evidence type="ECO:0000256" key="3">
    <source>
        <dbReference type="ARBA" id="ARBA00022473"/>
    </source>
</evidence>
<dbReference type="GO" id="GO:0008283">
    <property type="term" value="P:cell population proliferation"/>
    <property type="evidence" value="ECO:0007669"/>
    <property type="project" value="UniProtKB-UniRule"/>
</dbReference>
<comment type="PTM">
    <text evidence="9">PSK-alpha is produced by endopeptidase digestion. PSK-beta is produced from PSK-alpha by exopeptidase digestion.</text>
</comment>
<evidence type="ECO:0000256" key="5">
    <source>
        <dbReference type="ARBA" id="ARBA00022641"/>
    </source>
</evidence>
<dbReference type="PANTHER" id="PTHR33285:SF33">
    <property type="entry name" value="PHYTOSULFOKINE"/>
    <property type="match status" value="1"/>
</dbReference>
<keyword evidence="11" id="KW-1185">Reference proteome</keyword>
<evidence type="ECO:0000256" key="9">
    <source>
        <dbReference type="RuleBase" id="RU368031"/>
    </source>
</evidence>
<dbReference type="GO" id="GO:0008083">
    <property type="term" value="F:growth factor activity"/>
    <property type="evidence" value="ECO:0007669"/>
    <property type="project" value="UniProtKB-UniRule"/>
</dbReference>
<evidence type="ECO:0000256" key="7">
    <source>
        <dbReference type="ARBA" id="ARBA00022782"/>
    </source>
</evidence>
<dbReference type="OrthoDB" id="1914102at2759"/>
<dbReference type="Proteomes" id="UP000796880">
    <property type="component" value="Unassembled WGS sequence"/>
</dbReference>
<comment type="subcellular location">
    <subcellularLocation>
        <location evidence="1 9">Secreted</location>
    </subcellularLocation>
</comment>
<keyword evidence="5 9" id="KW-0765">Sulfation</keyword>
<feature type="chain" id="PRO_5035487553" description="Phytosulfokine" evidence="9">
    <location>
        <begin position="26"/>
        <end position="95"/>
    </location>
</feature>
<protein>
    <recommendedName>
        <fullName evidence="9">Phytosulfokine</fullName>
    </recommendedName>
    <component>
        <recommendedName>
            <fullName evidence="9">Phytosulfokine-alpha</fullName>
            <shortName evidence="9">PSK-alpha</shortName>
            <shortName evidence="9">Phytosulfokine-a</shortName>
        </recommendedName>
    </component>
    <component>
        <recommendedName>
            <fullName evidence="9">Phytosulfokine-beta</fullName>
            <shortName evidence="9">PSK-beta</shortName>
            <shortName evidence="9">Phytosulfokine-b</shortName>
        </recommendedName>
    </component>
</protein>
<evidence type="ECO:0000256" key="2">
    <source>
        <dbReference type="ARBA" id="ARBA00010781"/>
    </source>
</evidence>
<comment type="caution">
    <text evidence="10">The sequence shown here is derived from an EMBL/GenBank/DDBJ whole genome shotgun (WGS) entry which is preliminary data.</text>
</comment>
<evidence type="ECO:0000256" key="6">
    <source>
        <dbReference type="ARBA" id="ARBA00022729"/>
    </source>
</evidence>
<dbReference type="PANTHER" id="PTHR33285">
    <property type="entry name" value="PHYTOSULFOKINES 3"/>
    <property type="match status" value="1"/>
</dbReference>
<keyword evidence="6 9" id="KW-0732">Signal</keyword>
<sequence length="95" mass="10981">MKQSCCRLLITFLILFSLIFHHSCARILAPEQVEEQVFNIDNEISTHEEGSLTGMKDLLDLMGSEGCEDKDEECVNRRMIAEAHLDYIYTQHHKP</sequence>
<gene>
    <name evidence="10" type="ORF">FNV43_RR15631</name>
</gene>
<comment type="similarity">
    <text evidence="2 9">Belongs to the phytosulfokine family.</text>
</comment>
<keyword evidence="3 9" id="KW-0217">Developmental protein</keyword>
<keyword evidence="8 9" id="KW-0339">Growth factor</keyword>
<organism evidence="10 11">
    <name type="scientific">Rhamnella rubrinervis</name>
    <dbReference type="NCBI Taxonomy" id="2594499"/>
    <lineage>
        <taxon>Eukaryota</taxon>
        <taxon>Viridiplantae</taxon>
        <taxon>Streptophyta</taxon>
        <taxon>Embryophyta</taxon>
        <taxon>Tracheophyta</taxon>
        <taxon>Spermatophyta</taxon>
        <taxon>Magnoliopsida</taxon>
        <taxon>eudicotyledons</taxon>
        <taxon>Gunneridae</taxon>
        <taxon>Pentapetalae</taxon>
        <taxon>rosids</taxon>
        <taxon>fabids</taxon>
        <taxon>Rosales</taxon>
        <taxon>Rhamnaceae</taxon>
        <taxon>rhamnoid group</taxon>
        <taxon>Rhamneae</taxon>
        <taxon>Rhamnella</taxon>
    </lineage>
</organism>
<dbReference type="InterPro" id="IPR009438">
    <property type="entry name" value="Phytosulfokine"/>
</dbReference>
<reference evidence="10" key="1">
    <citation type="submission" date="2020-03" db="EMBL/GenBank/DDBJ databases">
        <title>A high-quality chromosome-level genome assembly of a woody plant with both climbing and erect habits, Rhamnella rubrinervis.</title>
        <authorList>
            <person name="Lu Z."/>
            <person name="Yang Y."/>
            <person name="Zhu X."/>
            <person name="Sun Y."/>
        </authorList>
    </citation>
    <scope>NUCLEOTIDE SEQUENCE</scope>
    <source>
        <strain evidence="10">BYM</strain>
        <tissue evidence="10">Leaf</tissue>
    </source>
</reference>
<keyword evidence="7 9" id="KW-0221">Differentiation</keyword>
<evidence type="ECO:0000256" key="1">
    <source>
        <dbReference type="ARBA" id="ARBA00004613"/>
    </source>
</evidence>
<evidence type="ECO:0000313" key="11">
    <source>
        <dbReference type="Proteomes" id="UP000796880"/>
    </source>
</evidence>
<evidence type="ECO:0000256" key="4">
    <source>
        <dbReference type="ARBA" id="ARBA00022525"/>
    </source>
</evidence>
<dbReference type="AlphaFoldDB" id="A0A8K0GXA7"/>
<dbReference type="GO" id="GO:0005576">
    <property type="term" value="C:extracellular region"/>
    <property type="evidence" value="ECO:0007669"/>
    <property type="project" value="UniProtKB-SubCell"/>
</dbReference>
<dbReference type="Pfam" id="PF06404">
    <property type="entry name" value="PSK"/>
    <property type="match status" value="1"/>
</dbReference>
<dbReference type="GO" id="GO:0030154">
    <property type="term" value="P:cell differentiation"/>
    <property type="evidence" value="ECO:0007669"/>
    <property type="project" value="UniProtKB-UniRule"/>
</dbReference>
<evidence type="ECO:0000313" key="10">
    <source>
        <dbReference type="EMBL" id="KAF3441716.1"/>
    </source>
</evidence>